<dbReference type="Gene3D" id="2.10.25.10">
    <property type="entry name" value="Laminin"/>
    <property type="match status" value="1"/>
</dbReference>
<dbReference type="SMART" id="SM00180">
    <property type="entry name" value="EGF_Lam"/>
    <property type="match status" value="1"/>
</dbReference>
<dbReference type="Pfam" id="PF00053">
    <property type="entry name" value="EGF_laminin"/>
    <property type="match status" value="1"/>
</dbReference>
<dbReference type="PROSITE" id="PS01248">
    <property type="entry name" value="EGF_LAM_1"/>
    <property type="match status" value="1"/>
</dbReference>
<gene>
    <name evidence="2" type="ORF">EVOR1521_LOCUS16116</name>
</gene>
<accession>A0AA36MY27</accession>
<dbReference type="PROSITE" id="PS00022">
    <property type="entry name" value="EGF_1"/>
    <property type="match status" value="1"/>
</dbReference>
<protein>
    <recommendedName>
        <fullName evidence="1">Laminin EGF-like domain-containing protein</fullName>
    </recommendedName>
</protein>
<keyword evidence="3" id="KW-1185">Reference proteome</keyword>
<evidence type="ECO:0000259" key="1">
    <source>
        <dbReference type="PROSITE" id="PS50027"/>
    </source>
</evidence>
<organism evidence="2 3">
    <name type="scientific">Effrenium voratum</name>
    <dbReference type="NCBI Taxonomy" id="2562239"/>
    <lineage>
        <taxon>Eukaryota</taxon>
        <taxon>Sar</taxon>
        <taxon>Alveolata</taxon>
        <taxon>Dinophyceae</taxon>
        <taxon>Suessiales</taxon>
        <taxon>Symbiodiniaceae</taxon>
        <taxon>Effrenium</taxon>
    </lineage>
</organism>
<comment type="caution">
    <text evidence="2">The sequence shown here is derived from an EMBL/GenBank/DDBJ whole genome shotgun (WGS) entry which is preliminary data.</text>
</comment>
<proteinExistence type="predicted"/>
<dbReference type="CDD" id="cd00055">
    <property type="entry name" value="EGF_Lam"/>
    <property type="match status" value="1"/>
</dbReference>
<dbReference type="PROSITE" id="PS50027">
    <property type="entry name" value="EGF_LAM_2"/>
    <property type="match status" value="1"/>
</dbReference>
<name>A0AA36MY27_9DINO</name>
<dbReference type="EMBL" id="CAUJNA010002146">
    <property type="protein sequence ID" value="CAJ1390799.1"/>
    <property type="molecule type" value="Genomic_DNA"/>
</dbReference>
<feature type="domain" description="Laminin EGF-like" evidence="1">
    <location>
        <begin position="91"/>
        <end position="142"/>
    </location>
</feature>
<sequence>MSGPVGFHATKKARPGVAEVELASGSDSPMRGARGVAGLNFTWPVAELHVASVPEMPSTSITRLSCGVDLQGNQVCMCDAGWYGPQCDQLCNCTGAGIARCNEGPEGDGSCICKDGYLGERCDQCKQYYYNLENGCAIYCHPDDYCNGHGECTTHPVTHQINGCQCYQEWAGRSPGPTRRYGSVYCTKNTTCSGKGALPGGRRPARTYGRHLLWRIDQK</sequence>
<dbReference type="InterPro" id="IPR000742">
    <property type="entry name" value="EGF"/>
</dbReference>
<dbReference type="Proteomes" id="UP001178507">
    <property type="component" value="Unassembled WGS sequence"/>
</dbReference>
<dbReference type="AlphaFoldDB" id="A0AA36MY27"/>
<dbReference type="InterPro" id="IPR002049">
    <property type="entry name" value="LE_dom"/>
</dbReference>
<evidence type="ECO:0000313" key="3">
    <source>
        <dbReference type="Proteomes" id="UP001178507"/>
    </source>
</evidence>
<reference evidence="2" key="1">
    <citation type="submission" date="2023-08" db="EMBL/GenBank/DDBJ databases">
        <authorList>
            <person name="Chen Y."/>
            <person name="Shah S."/>
            <person name="Dougan E. K."/>
            <person name="Thang M."/>
            <person name="Chan C."/>
        </authorList>
    </citation>
    <scope>NUCLEOTIDE SEQUENCE</scope>
</reference>
<evidence type="ECO:0000313" key="2">
    <source>
        <dbReference type="EMBL" id="CAJ1390799.1"/>
    </source>
</evidence>